<dbReference type="SMART" id="SM00245">
    <property type="entry name" value="TSPc"/>
    <property type="match status" value="1"/>
</dbReference>
<dbReference type="GO" id="GO:0006508">
    <property type="term" value="P:proteolysis"/>
    <property type="evidence" value="ECO:0007669"/>
    <property type="project" value="UniProtKB-KW"/>
</dbReference>
<feature type="chain" id="PRO_5022825184" description="PDZ domain-containing protein" evidence="6">
    <location>
        <begin position="26"/>
        <end position="500"/>
    </location>
</feature>
<dbReference type="PROSITE" id="PS50106">
    <property type="entry name" value="PDZ"/>
    <property type="match status" value="1"/>
</dbReference>
<dbReference type="STRING" id="54914.AV540_03020"/>
<evidence type="ECO:0000256" key="4">
    <source>
        <dbReference type="ARBA" id="ARBA00022825"/>
    </source>
</evidence>
<feature type="signal peptide" evidence="6">
    <location>
        <begin position="1"/>
        <end position="25"/>
    </location>
</feature>
<sequence>MKRFSRWILTALLAVSVWQQVPAQAAENPYVETEEVFRYVMESHLSKPQAAKLVKGALESVSEQAKERKDLPLVVSAEDDTFGELVQRLAEWQKKGGFDAVSMNTWAIDGMLSTLDDPHTVFFTADELRLFQSDVENQFVGFGFRLRMQNDHIIIREIVSGSPAAASVLKRGDQLLKVGDVSLVGKSFEESYAYLKGAEGTEAVLVVYRPSEKRELQVKLKRALMTLPEAEGQLFDKGSVGYISLETFGSDGAVQMRDKLLEFARSQKQLTGLVLDLRDNGGGYLSTARDIASLFMEDGLLMYTTNRNGVEVETWVRNGRDIGIPVRILVNGGTASASELLSGALRDHGIAKLVGTKTYGKGSAQQVIPLSEGDALKLTLNEYFTPKHTVVNHIGLTPDLVVEDYGAQVVEALQSLNVRAWELSDEDGDTVINGIPFPTVEPLFKQGTGGLQVRAAILSHLLKDPAIGENEYVELAPYLKKHPALKVQSKGGFHFLTYTS</sequence>
<dbReference type="RefSeq" id="WP_122964077.1">
    <property type="nucleotide sequence ID" value="NZ_BJMH01000005.1"/>
</dbReference>
<dbReference type="Gene3D" id="2.30.42.10">
    <property type="match status" value="1"/>
</dbReference>
<dbReference type="SMART" id="SM00228">
    <property type="entry name" value="PDZ"/>
    <property type="match status" value="1"/>
</dbReference>
<dbReference type="Proteomes" id="UP000316882">
    <property type="component" value="Unassembled WGS sequence"/>
</dbReference>
<evidence type="ECO:0000256" key="6">
    <source>
        <dbReference type="SAM" id="SignalP"/>
    </source>
</evidence>
<dbReference type="Pfam" id="PF13180">
    <property type="entry name" value="PDZ_2"/>
    <property type="match status" value="1"/>
</dbReference>
<feature type="domain" description="PDZ" evidence="7">
    <location>
        <begin position="127"/>
        <end position="210"/>
    </location>
</feature>
<dbReference type="Gene3D" id="3.30.750.44">
    <property type="match status" value="1"/>
</dbReference>
<dbReference type="GO" id="GO:0008236">
    <property type="term" value="F:serine-type peptidase activity"/>
    <property type="evidence" value="ECO:0007669"/>
    <property type="project" value="UniProtKB-KW"/>
</dbReference>
<protein>
    <recommendedName>
        <fullName evidence="7">PDZ domain-containing protein</fullName>
    </recommendedName>
</protein>
<dbReference type="CDD" id="cd07560">
    <property type="entry name" value="Peptidase_S41_CPP"/>
    <property type="match status" value="1"/>
</dbReference>
<gene>
    <name evidence="8" type="ORF">BPA01_15440</name>
</gene>
<evidence type="ECO:0000313" key="9">
    <source>
        <dbReference type="Proteomes" id="UP000316882"/>
    </source>
</evidence>
<dbReference type="InterPro" id="IPR004447">
    <property type="entry name" value="Peptidase_S41A"/>
</dbReference>
<dbReference type="Gene3D" id="3.90.226.10">
    <property type="entry name" value="2-enoyl-CoA Hydratase, Chain A, domain 1"/>
    <property type="match status" value="1"/>
</dbReference>
<keyword evidence="4 5" id="KW-0720">Serine protease</keyword>
<evidence type="ECO:0000313" key="8">
    <source>
        <dbReference type="EMBL" id="GEB31964.1"/>
    </source>
</evidence>
<dbReference type="SUPFAM" id="SSF50156">
    <property type="entry name" value="PDZ domain-like"/>
    <property type="match status" value="1"/>
</dbReference>
<dbReference type="InterPro" id="IPR036034">
    <property type="entry name" value="PDZ_sf"/>
</dbReference>
<dbReference type="GO" id="GO:0030288">
    <property type="term" value="C:outer membrane-bounded periplasmic space"/>
    <property type="evidence" value="ECO:0007669"/>
    <property type="project" value="TreeGrafter"/>
</dbReference>
<dbReference type="InterPro" id="IPR001478">
    <property type="entry name" value="PDZ"/>
</dbReference>
<keyword evidence="2 5" id="KW-0645">Protease</keyword>
<keyword evidence="6" id="KW-0732">Signal</keyword>
<name>A0A4Y3PEQ0_BREPA</name>
<comment type="similarity">
    <text evidence="1 5">Belongs to the peptidase S41A family.</text>
</comment>
<dbReference type="SUPFAM" id="SSF52096">
    <property type="entry name" value="ClpP/crotonase"/>
    <property type="match status" value="1"/>
</dbReference>
<evidence type="ECO:0000256" key="1">
    <source>
        <dbReference type="ARBA" id="ARBA00009179"/>
    </source>
</evidence>
<dbReference type="GO" id="GO:0004175">
    <property type="term" value="F:endopeptidase activity"/>
    <property type="evidence" value="ECO:0007669"/>
    <property type="project" value="TreeGrafter"/>
</dbReference>
<dbReference type="EMBL" id="BJMH01000005">
    <property type="protein sequence ID" value="GEB31964.1"/>
    <property type="molecule type" value="Genomic_DNA"/>
</dbReference>
<dbReference type="GO" id="GO:0007165">
    <property type="term" value="P:signal transduction"/>
    <property type="evidence" value="ECO:0007669"/>
    <property type="project" value="TreeGrafter"/>
</dbReference>
<evidence type="ECO:0000256" key="3">
    <source>
        <dbReference type="ARBA" id="ARBA00022801"/>
    </source>
</evidence>
<keyword evidence="9" id="KW-1185">Reference proteome</keyword>
<evidence type="ECO:0000256" key="2">
    <source>
        <dbReference type="ARBA" id="ARBA00022670"/>
    </source>
</evidence>
<dbReference type="AlphaFoldDB" id="A0A4Y3PEQ0"/>
<dbReference type="PANTHER" id="PTHR32060:SF30">
    <property type="entry name" value="CARBOXY-TERMINAL PROCESSING PROTEASE CTPA"/>
    <property type="match status" value="1"/>
</dbReference>
<dbReference type="PANTHER" id="PTHR32060">
    <property type="entry name" value="TAIL-SPECIFIC PROTEASE"/>
    <property type="match status" value="1"/>
</dbReference>
<proteinExistence type="inferred from homology"/>
<dbReference type="NCBIfam" id="TIGR00225">
    <property type="entry name" value="prc"/>
    <property type="match status" value="1"/>
</dbReference>
<dbReference type="InterPro" id="IPR005151">
    <property type="entry name" value="Tail-specific_protease"/>
</dbReference>
<accession>A0A4Y3PEQ0</accession>
<dbReference type="Pfam" id="PF03572">
    <property type="entry name" value="Peptidase_S41"/>
    <property type="match status" value="1"/>
</dbReference>
<evidence type="ECO:0000256" key="5">
    <source>
        <dbReference type="RuleBase" id="RU004404"/>
    </source>
</evidence>
<keyword evidence="3 5" id="KW-0378">Hydrolase</keyword>
<reference evidence="8 9" key="1">
    <citation type="submission" date="2019-06" db="EMBL/GenBank/DDBJ databases">
        <title>Whole genome shotgun sequence of Brevibacillus parabrevis NBRC 12334.</title>
        <authorList>
            <person name="Hosoyama A."/>
            <person name="Uohara A."/>
            <person name="Ohji S."/>
            <person name="Ichikawa N."/>
        </authorList>
    </citation>
    <scope>NUCLEOTIDE SEQUENCE [LARGE SCALE GENOMIC DNA]</scope>
    <source>
        <strain evidence="8 9">NBRC 12334</strain>
    </source>
</reference>
<dbReference type="InterPro" id="IPR029045">
    <property type="entry name" value="ClpP/crotonase-like_dom_sf"/>
</dbReference>
<evidence type="ECO:0000259" key="7">
    <source>
        <dbReference type="PROSITE" id="PS50106"/>
    </source>
</evidence>
<organism evidence="8 9">
    <name type="scientific">Brevibacillus parabrevis</name>
    <dbReference type="NCBI Taxonomy" id="54914"/>
    <lineage>
        <taxon>Bacteria</taxon>
        <taxon>Bacillati</taxon>
        <taxon>Bacillota</taxon>
        <taxon>Bacilli</taxon>
        <taxon>Bacillales</taxon>
        <taxon>Paenibacillaceae</taxon>
        <taxon>Brevibacillus</taxon>
    </lineage>
</organism>
<comment type="caution">
    <text evidence="8">The sequence shown here is derived from an EMBL/GenBank/DDBJ whole genome shotgun (WGS) entry which is preliminary data.</text>
</comment>